<reference evidence="2" key="1">
    <citation type="submission" date="2020-07" db="EMBL/GenBank/DDBJ databases">
        <authorList>
            <person name="Lin J."/>
        </authorList>
    </citation>
    <scope>NUCLEOTIDE SEQUENCE</scope>
</reference>
<evidence type="ECO:0000313" key="2">
    <source>
        <dbReference type="EMBL" id="CAD1831615.1"/>
    </source>
</evidence>
<organism evidence="2">
    <name type="scientific">Ananas comosus var. bracteatus</name>
    <name type="common">red pineapple</name>
    <dbReference type="NCBI Taxonomy" id="296719"/>
    <lineage>
        <taxon>Eukaryota</taxon>
        <taxon>Viridiplantae</taxon>
        <taxon>Streptophyta</taxon>
        <taxon>Embryophyta</taxon>
        <taxon>Tracheophyta</taxon>
        <taxon>Spermatophyta</taxon>
        <taxon>Magnoliopsida</taxon>
        <taxon>Liliopsida</taxon>
        <taxon>Poales</taxon>
        <taxon>Bromeliaceae</taxon>
        <taxon>Bromelioideae</taxon>
        <taxon>Ananas</taxon>
    </lineage>
</organism>
<name>A0A6V7PL88_ANACO</name>
<gene>
    <name evidence="2" type="ORF">CB5_LOCUS14826</name>
</gene>
<dbReference type="EMBL" id="LR862149">
    <property type="protein sequence ID" value="CAD1831615.1"/>
    <property type="molecule type" value="Genomic_DNA"/>
</dbReference>
<protein>
    <recommendedName>
        <fullName evidence="1">Aminotransferase-like plant mobile domain-containing protein</fullName>
    </recommendedName>
</protein>
<feature type="domain" description="Aminotransferase-like plant mobile" evidence="1">
    <location>
        <begin position="140"/>
        <end position="187"/>
    </location>
</feature>
<dbReference type="AlphaFoldDB" id="A0A6V7PL88"/>
<accession>A0A6V7PL88</accession>
<evidence type="ECO:0000259" key="1">
    <source>
        <dbReference type="Pfam" id="PF10536"/>
    </source>
</evidence>
<sequence length="265" mass="30821">MVLIGLVRIRFESVQVESCSVQFKSDSPWFKLNLVRFGSDGIRFGLDPVQFSLVRIGPLRCWIKQFYITRAVGDKSGAKDIHCLGLRILQGRPSWRGFKTLGDRTALDVLVEWRDDVIRRFEGPLHSSDILGGIITFRDRYELDSRIFKGLIEAWCLETNTFYFPYGEVGISLWDINVLGGIPILGDMYEEFVPRNCDLDMYDYCRRVNFNFGINNYNLTSLLVVYEWLVAKNQGGVVYYYNQWVDFWYQGDISSSSKNQVTFHY</sequence>
<dbReference type="Pfam" id="PF10536">
    <property type="entry name" value="PMD"/>
    <property type="match status" value="1"/>
</dbReference>
<dbReference type="InterPro" id="IPR019557">
    <property type="entry name" value="AminoTfrase-like_pln_mobile"/>
</dbReference>
<proteinExistence type="predicted"/>